<evidence type="ECO:0000313" key="1">
    <source>
        <dbReference type="EMBL" id="THV54331.1"/>
    </source>
</evidence>
<gene>
    <name evidence="1" type="ORF">BGAL_0029g00250</name>
</gene>
<dbReference type="OrthoDB" id="10482212at2759"/>
<dbReference type="AlphaFoldDB" id="A0A4S8RAJ3"/>
<keyword evidence="2" id="KW-1185">Reference proteome</keyword>
<accession>A0A4S8RAJ3</accession>
<comment type="caution">
    <text evidence="1">The sequence shown here is derived from an EMBL/GenBank/DDBJ whole genome shotgun (WGS) entry which is preliminary data.</text>
</comment>
<reference evidence="1 2" key="1">
    <citation type="submission" date="2017-12" db="EMBL/GenBank/DDBJ databases">
        <title>Comparative genomics of Botrytis spp.</title>
        <authorList>
            <person name="Valero-Jimenez C.A."/>
            <person name="Tapia P."/>
            <person name="Veloso J."/>
            <person name="Silva-Moreno E."/>
            <person name="Staats M."/>
            <person name="Valdes J.H."/>
            <person name="Van Kan J.A.L."/>
        </authorList>
    </citation>
    <scope>NUCLEOTIDE SEQUENCE [LARGE SCALE GENOMIC DNA]</scope>
    <source>
        <strain evidence="1 2">MUCL435</strain>
    </source>
</reference>
<organism evidence="1 2">
    <name type="scientific">Botrytis galanthina</name>
    <dbReference type="NCBI Taxonomy" id="278940"/>
    <lineage>
        <taxon>Eukaryota</taxon>
        <taxon>Fungi</taxon>
        <taxon>Dikarya</taxon>
        <taxon>Ascomycota</taxon>
        <taxon>Pezizomycotina</taxon>
        <taxon>Leotiomycetes</taxon>
        <taxon>Helotiales</taxon>
        <taxon>Sclerotiniaceae</taxon>
        <taxon>Botrytis</taxon>
    </lineage>
</organism>
<dbReference type="Proteomes" id="UP000308671">
    <property type="component" value="Unassembled WGS sequence"/>
</dbReference>
<protein>
    <submittedName>
        <fullName evidence="1">Uncharacterized protein</fullName>
    </submittedName>
</protein>
<name>A0A4S8RAJ3_9HELO</name>
<evidence type="ECO:0000313" key="2">
    <source>
        <dbReference type="Proteomes" id="UP000308671"/>
    </source>
</evidence>
<sequence length="103" mass="11187">MPVEVPAKISKSRRVIEGKLLSTDPPNSAETPVKAVKPRACPACDRHGTQVPIFTRLVAKPRASRAGAVKVVEIDPEVANNDDEDLETIRKSVQKGVDSFNIE</sequence>
<dbReference type="EMBL" id="PQXL01000029">
    <property type="protein sequence ID" value="THV54331.1"/>
    <property type="molecule type" value="Genomic_DNA"/>
</dbReference>
<proteinExistence type="predicted"/>